<reference evidence="6" key="1">
    <citation type="submission" date="2017-07" db="EMBL/GenBank/DDBJ databases">
        <title>RNA-Seq based survey of genes potentially involved in biosynthesis of#profiling secondary metabolites in the genus Hypericum.</title>
        <authorList>
            <person name="Czerankova O."/>
            <person name="Sotak M."/>
            <person name="Nigutova K."/>
            <person name="Baumlein H."/>
            <person name="Altchmied L."/>
            <person name="Cellarova E."/>
        </authorList>
    </citation>
    <scope>NUCLEOTIDE SEQUENCE</scope>
    <source>
        <tissue evidence="6">Stamen</tissue>
    </source>
</reference>
<feature type="domain" description="Chalcone/stilbene synthase C-terminal" evidence="5">
    <location>
        <begin position="241"/>
        <end position="392"/>
    </location>
</feature>
<dbReference type="Gene3D" id="3.40.47.10">
    <property type="match status" value="2"/>
</dbReference>
<dbReference type="PIRSF" id="PIRSF000451">
    <property type="entry name" value="PKS_III"/>
    <property type="match status" value="1"/>
</dbReference>
<proteinExistence type="inferred from homology"/>
<dbReference type="Pfam" id="PF00195">
    <property type="entry name" value="Chal_sti_synt_N"/>
    <property type="match status" value="1"/>
</dbReference>
<dbReference type="SUPFAM" id="SSF53901">
    <property type="entry name" value="Thiolase-like"/>
    <property type="match status" value="2"/>
</dbReference>
<dbReference type="AlphaFoldDB" id="A0A224X929"/>
<dbReference type="FunFam" id="3.40.47.10:FF:000014">
    <property type="entry name" value="Chalcone synthase 1"/>
    <property type="match status" value="1"/>
</dbReference>
<dbReference type="InterPro" id="IPR016039">
    <property type="entry name" value="Thiolase-like"/>
</dbReference>
<dbReference type="PANTHER" id="PTHR11877:SF57">
    <property type="entry name" value="CHALCONE SYNTHASE"/>
    <property type="match status" value="1"/>
</dbReference>
<evidence type="ECO:0000256" key="3">
    <source>
        <dbReference type="RuleBase" id="RU003633"/>
    </source>
</evidence>
<dbReference type="SMR" id="A0A224X929"/>
<dbReference type="EMBL" id="GFSP01000009">
    <property type="protein sequence ID" value="JAW07404.1"/>
    <property type="molecule type" value="Transcribed_RNA"/>
</dbReference>
<dbReference type="PANTHER" id="PTHR11877">
    <property type="entry name" value="HYDROXYMETHYLGLUTARYL-COA SYNTHASE"/>
    <property type="match status" value="1"/>
</dbReference>
<evidence type="ECO:0000259" key="5">
    <source>
        <dbReference type="Pfam" id="PF02797"/>
    </source>
</evidence>
<dbReference type="GO" id="GO:0030639">
    <property type="term" value="P:polyketide biosynthetic process"/>
    <property type="evidence" value="ECO:0007669"/>
    <property type="project" value="TreeGrafter"/>
</dbReference>
<dbReference type="InterPro" id="IPR011141">
    <property type="entry name" value="Polyketide_synthase_type-III"/>
</dbReference>
<protein>
    <submittedName>
        <fullName evidence="6">Octaketide synthase</fullName>
    </submittedName>
</protein>
<dbReference type="Pfam" id="PF02797">
    <property type="entry name" value="Chal_sti_synt_C"/>
    <property type="match status" value="1"/>
</dbReference>
<evidence type="ECO:0000256" key="1">
    <source>
        <dbReference type="ARBA" id="ARBA00005531"/>
    </source>
</evidence>
<organism evidence="6">
    <name type="scientific">Hypericum perforatum</name>
    <name type="common">St. John's wort</name>
    <dbReference type="NCBI Taxonomy" id="65561"/>
    <lineage>
        <taxon>Eukaryota</taxon>
        <taxon>Viridiplantae</taxon>
        <taxon>Streptophyta</taxon>
        <taxon>Embryophyta</taxon>
        <taxon>Tracheophyta</taxon>
        <taxon>Spermatophyta</taxon>
        <taxon>Magnoliopsida</taxon>
        <taxon>eudicotyledons</taxon>
        <taxon>Gunneridae</taxon>
        <taxon>Pentapetalae</taxon>
        <taxon>rosids</taxon>
        <taxon>fabids</taxon>
        <taxon>Malpighiales</taxon>
        <taxon>Hypericaceae</taxon>
        <taxon>Hypericeae</taxon>
        <taxon>Hypericum</taxon>
    </lineage>
</organism>
<accession>A0A224X929</accession>
<dbReference type="InterPro" id="IPR001099">
    <property type="entry name" value="Chalcone/stilbene_synt_N"/>
</dbReference>
<dbReference type="InterPro" id="IPR012328">
    <property type="entry name" value="Chalcone/stilbene_synt_C"/>
</dbReference>
<name>A0A224X929_HYPPE</name>
<evidence type="ECO:0000313" key="6">
    <source>
        <dbReference type="EMBL" id="JAW07404.1"/>
    </source>
</evidence>
<comment type="similarity">
    <text evidence="1 3">Belongs to the thiolase-like superfamily. Chalcone/stilbene synthases family.</text>
</comment>
<keyword evidence="3" id="KW-0808">Transferase</keyword>
<dbReference type="CDD" id="cd00831">
    <property type="entry name" value="CHS_like"/>
    <property type="match status" value="1"/>
</dbReference>
<keyword evidence="3" id="KW-0012">Acyltransferase</keyword>
<feature type="domain" description="Chalcone/stilbene synthase N-terminal" evidence="4">
    <location>
        <begin position="12"/>
        <end position="232"/>
    </location>
</feature>
<sequence length="393" mass="43015">MGSLDNGSARINNQKSNGLASILAIGTALPPICIKQDDYPDYYFRVTKSDHKTQLKEKFRRICEKSGVTKRYTVLTEDMIKENENIITYKAPSLDARQAILHKETPKLAIEAALKTIQEWGQPVSKITHLFFCSSSGGCYLPSSDFQIAKALGLEPTVQRSMVFPHGCYAASSGLRLAKDIAENNKDARVLVVCCELMVSSFHAPSEDAIGMLIGHAIFGDGAACAIVGADPGPTERPIFELVKGGQVIVPDTEDCLGGWVMEMGWIYDLNKRLPQALADNILGALDDTLRLTGKRDDLNGLFYVLHPGGRAIIDLLEEKLELTKEKLESSRRVLSNYGNMWGPALVFTLDEMRRKSKEDNATTTGGGSELGLMMAFGPGLTTEIMVLRSVPL</sequence>
<feature type="active site" description="Acyl-thioester intermediate" evidence="2">
    <location>
        <position position="168"/>
    </location>
</feature>
<evidence type="ECO:0000259" key="4">
    <source>
        <dbReference type="Pfam" id="PF00195"/>
    </source>
</evidence>
<evidence type="ECO:0000256" key="2">
    <source>
        <dbReference type="PIRSR" id="PIRSR000451-1"/>
    </source>
</evidence>
<dbReference type="FunFam" id="3.40.47.10:FF:000025">
    <property type="entry name" value="Chalcone synthase 2"/>
    <property type="match status" value="1"/>
</dbReference>
<dbReference type="GO" id="GO:0016747">
    <property type="term" value="F:acyltransferase activity, transferring groups other than amino-acyl groups"/>
    <property type="evidence" value="ECO:0007669"/>
    <property type="project" value="InterPro"/>
</dbReference>